<keyword evidence="3" id="KW-0472">Membrane</keyword>
<dbReference type="EMBL" id="SRSC01000002">
    <property type="protein sequence ID" value="TGU72643.1"/>
    <property type="molecule type" value="Genomic_DNA"/>
</dbReference>
<dbReference type="InterPro" id="IPR000160">
    <property type="entry name" value="GGDEF_dom"/>
</dbReference>
<dbReference type="PANTHER" id="PTHR45138:SF9">
    <property type="entry name" value="DIGUANYLATE CYCLASE DGCM-RELATED"/>
    <property type="match status" value="1"/>
</dbReference>
<dbReference type="GO" id="GO:0005886">
    <property type="term" value="C:plasma membrane"/>
    <property type="evidence" value="ECO:0007669"/>
    <property type="project" value="TreeGrafter"/>
</dbReference>
<dbReference type="Pfam" id="PF00990">
    <property type="entry name" value="GGDEF"/>
    <property type="match status" value="1"/>
</dbReference>
<dbReference type="InterPro" id="IPR007891">
    <property type="entry name" value="CHASE3"/>
</dbReference>
<dbReference type="InterPro" id="IPR029016">
    <property type="entry name" value="GAF-like_dom_sf"/>
</dbReference>
<evidence type="ECO:0000256" key="1">
    <source>
        <dbReference type="ARBA" id="ARBA00012528"/>
    </source>
</evidence>
<organism evidence="5 6">
    <name type="scientific">Geomonas terrae</name>
    <dbReference type="NCBI Taxonomy" id="2562681"/>
    <lineage>
        <taxon>Bacteria</taxon>
        <taxon>Pseudomonadati</taxon>
        <taxon>Thermodesulfobacteriota</taxon>
        <taxon>Desulfuromonadia</taxon>
        <taxon>Geobacterales</taxon>
        <taxon>Geobacteraceae</taxon>
        <taxon>Geomonas</taxon>
    </lineage>
</organism>
<dbReference type="SMART" id="SM00267">
    <property type="entry name" value="GGDEF"/>
    <property type="match status" value="1"/>
</dbReference>
<dbReference type="InterPro" id="IPR029787">
    <property type="entry name" value="Nucleotide_cyclase"/>
</dbReference>
<accession>A0A4S1CGZ2</accession>
<protein>
    <recommendedName>
        <fullName evidence="1">diguanylate cyclase</fullName>
        <ecNumber evidence="1">2.7.7.65</ecNumber>
    </recommendedName>
</protein>
<evidence type="ECO:0000313" key="6">
    <source>
        <dbReference type="Proteomes" id="UP000306416"/>
    </source>
</evidence>
<dbReference type="Gene3D" id="3.30.70.270">
    <property type="match status" value="1"/>
</dbReference>
<dbReference type="SUPFAM" id="SSF55781">
    <property type="entry name" value="GAF domain-like"/>
    <property type="match status" value="1"/>
</dbReference>
<comment type="caution">
    <text evidence="5">The sequence shown here is derived from an EMBL/GenBank/DDBJ whole genome shotgun (WGS) entry which is preliminary data.</text>
</comment>
<dbReference type="FunFam" id="3.30.70.270:FF:000001">
    <property type="entry name" value="Diguanylate cyclase domain protein"/>
    <property type="match status" value="1"/>
</dbReference>
<evidence type="ECO:0000256" key="3">
    <source>
        <dbReference type="SAM" id="Phobius"/>
    </source>
</evidence>
<dbReference type="GO" id="GO:1902201">
    <property type="term" value="P:negative regulation of bacterial-type flagellum-dependent cell motility"/>
    <property type="evidence" value="ECO:0007669"/>
    <property type="project" value="TreeGrafter"/>
</dbReference>
<proteinExistence type="predicted"/>
<dbReference type="CDD" id="cd19410">
    <property type="entry name" value="HK9-like_sensor"/>
    <property type="match status" value="1"/>
</dbReference>
<dbReference type="RefSeq" id="WP_135870118.1">
    <property type="nucleotide sequence ID" value="NZ_SRSC01000002.1"/>
</dbReference>
<dbReference type="Proteomes" id="UP000306416">
    <property type="component" value="Unassembled WGS sequence"/>
</dbReference>
<gene>
    <name evidence="5" type="ORF">E4633_10110</name>
</gene>
<keyword evidence="3" id="KW-1133">Transmembrane helix</keyword>
<keyword evidence="6" id="KW-1185">Reference proteome</keyword>
<dbReference type="CDD" id="cd01949">
    <property type="entry name" value="GGDEF"/>
    <property type="match status" value="1"/>
</dbReference>
<dbReference type="InterPro" id="IPR050469">
    <property type="entry name" value="Diguanylate_Cyclase"/>
</dbReference>
<sequence length="561" mass="62642">MSYLNHSYKRVRIIDLTFSSALLLLAAMLVLAYHIRIEVALSNKLTEHSYEVIMSVDQLNNSLLQAESSRRGYVLTGNPQEKARCLSFSQRTEDNFQDLKKLTLDNGSQQGRLNRLQEYMNRKLTIFRLSLNDYDRKGFNPDSQAQFTEEGSTLMGYLRNGIQDIKIHEKGLLAVRRAEEQTSLMVLTMVILSGMFISFILLSLSYYIARRETRNHVLAADELESANRDISDLSSMTQLLQTCSDFEEARSILASYGHKFFSGDSGGIYLINPSRTLMSDVAVWGNAEQAPFTPDQCWALRLGQPHISATEADVRCQHVPETEGAHLCIPLSAHHETLGTLDLNLAPGITGAELEKRKAKAAAFAEQVALAIRSLQLREQLRELSIRDPLTGLLNRRHMEESLLREISRATRTKQPLSVLMMDVDLFKHFNDTYGHEAGDHVLKEFGHLLQNQVRESDIACRFGGEEFTLILPEADCDTASEIGNRIRSAVMDLQLVVGRQPLGRVTISGGIAVFPEDGDTIQQLLARSDEALYVAKKNGRNRIEGSCAAAAVAAKGKADK</sequence>
<name>A0A4S1CGZ2_9BACT</name>
<feature type="domain" description="GGDEF" evidence="4">
    <location>
        <begin position="415"/>
        <end position="549"/>
    </location>
</feature>
<dbReference type="InterPro" id="IPR043128">
    <property type="entry name" value="Rev_trsase/Diguanyl_cyclase"/>
</dbReference>
<dbReference type="Pfam" id="PF05227">
    <property type="entry name" value="CHASE3"/>
    <property type="match status" value="1"/>
</dbReference>
<dbReference type="EC" id="2.7.7.65" evidence="1"/>
<comment type="catalytic activity">
    <reaction evidence="2">
        <text>2 GTP = 3',3'-c-di-GMP + 2 diphosphate</text>
        <dbReference type="Rhea" id="RHEA:24898"/>
        <dbReference type="ChEBI" id="CHEBI:33019"/>
        <dbReference type="ChEBI" id="CHEBI:37565"/>
        <dbReference type="ChEBI" id="CHEBI:58805"/>
        <dbReference type="EC" id="2.7.7.65"/>
    </reaction>
</comment>
<dbReference type="SUPFAM" id="SSF55073">
    <property type="entry name" value="Nucleotide cyclase"/>
    <property type="match status" value="1"/>
</dbReference>
<dbReference type="Gene3D" id="3.30.450.40">
    <property type="match status" value="1"/>
</dbReference>
<dbReference type="GO" id="GO:0052621">
    <property type="term" value="F:diguanylate cyclase activity"/>
    <property type="evidence" value="ECO:0007669"/>
    <property type="project" value="UniProtKB-EC"/>
</dbReference>
<evidence type="ECO:0000259" key="4">
    <source>
        <dbReference type="PROSITE" id="PS50887"/>
    </source>
</evidence>
<evidence type="ECO:0000313" key="5">
    <source>
        <dbReference type="EMBL" id="TGU72643.1"/>
    </source>
</evidence>
<dbReference type="NCBIfam" id="TIGR00254">
    <property type="entry name" value="GGDEF"/>
    <property type="match status" value="1"/>
</dbReference>
<evidence type="ECO:0000256" key="2">
    <source>
        <dbReference type="ARBA" id="ARBA00034247"/>
    </source>
</evidence>
<dbReference type="GO" id="GO:0043709">
    <property type="term" value="P:cell adhesion involved in single-species biofilm formation"/>
    <property type="evidence" value="ECO:0007669"/>
    <property type="project" value="TreeGrafter"/>
</dbReference>
<reference evidence="5 6" key="1">
    <citation type="submission" date="2019-04" db="EMBL/GenBank/DDBJ databases">
        <title>Geobacter oryzae sp. nov., ferric-reducing bacteria isolated from paddy soil.</title>
        <authorList>
            <person name="Xu Z."/>
            <person name="Masuda Y."/>
            <person name="Itoh H."/>
            <person name="Senoo K."/>
        </authorList>
    </citation>
    <scope>NUCLEOTIDE SEQUENCE [LARGE SCALE GENOMIC DNA]</scope>
    <source>
        <strain evidence="5 6">Red111</strain>
    </source>
</reference>
<dbReference type="PANTHER" id="PTHR45138">
    <property type="entry name" value="REGULATORY COMPONENTS OF SENSORY TRANSDUCTION SYSTEM"/>
    <property type="match status" value="1"/>
</dbReference>
<keyword evidence="3" id="KW-0812">Transmembrane</keyword>
<feature type="transmembrane region" description="Helical" evidence="3">
    <location>
        <begin position="184"/>
        <end position="209"/>
    </location>
</feature>
<dbReference type="PROSITE" id="PS50887">
    <property type="entry name" value="GGDEF"/>
    <property type="match status" value="1"/>
</dbReference>
<dbReference type="AlphaFoldDB" id="A0A4S1CGZ2"/>